<organism evidence="4 5">
    <name type="scientific">Shimia thalassica</name>
    <dbReference type="NCBI Taxonomy" id="1715693"/>
    <lineage>
        <taxon>Bacteria</taxon>
        <taxon>Pseudomonadati</taxon>
        <taxon>Pseudomonadota</taxon>
        <taxon>Alphaproteobacteria</taxon>
        <taxon>Rhodobacterales</taxon>
        <taxon>Roseobacteraceae</taxon>
    </lineage>
</organism>
<reference evidence="5" key="1">
    <citation type="submission" date="2015-09" db="EMBL/GenBank/DDBJ databases">
        <authorList>
            <person name="Rodrigo-Torres Lidia"/>
            <person name="Arahal R.David."/>
        </authorList>
    </citation>
    <scope>NUCLEOTIDE SEQUENCE [LARGE SCALE GENOMIC DNA]</scope>
    <source>
        <strain evidence="5">CECT 7735</strain>
    </source>
</reference>
<dbReference type="RefSeq" id="WP_058309985.1">
    <property type="nucleotide sequence ID" value="NZ_CYTW01000001.1"/>
</dbReference>
<dbReference type="GO" id="GO:0003677">
    <property type="term" value="F:DNA binding"/>
    <property type="evidence" value="ECO:0007669"/>
    <property type="project" value="UniProtKB-UniRule"/>
</dbReference>
<dbReference type="InterPro" id="IPR001647">
    <property type="entry name" value="HTH_TetR"/>
</dbReference>
<dbReference type="InterPro" id="IPR009057">
    <property type="entry name" value="Homeodomain-like_sf"/>
</dbReference>
<evidence type="ECO:0000256" key="2">
    <source>
        <dbReference type="PROSITE-ProRule" id="PRU00335"/>
    </source>
</evidence>
<dbReference type="GeneID" id="83879867"/>
<feature type="domain" description="HTH tetR-type" evidence="3">
    <location>
        <begin position="24"/>
        <end position="84"/>
    </location>
</feature>
<evidence type="ECO:0000259" key="3">
    <source>
        <dbReference type="PROSITE" id="PS50977"/>
    </source>
</evidence>
<keyword evidence="1 2" id="KW-0238">DNA-binding</keyword>
<dbReference type="Gene3D" id="1.10.357.10">
    <property type="entry name" value="Tetracycline Repressor, domain 2"/>
    <property type="match status" value="1"/>
</dbReference>
<name>A0A0P1I3D3_9RHOB</name>
<dbReference type="STRING" id="1715693.PH7735_00791"/>
<evidence type="ECO:0000313" key="5">
    <source>
        <dbReference type="Proteomes" id="UP000051870"/>
    </source>
</evidence>
<dbReference type="AlphaFoldDB" id="A0A0P1I3D3"/>
<evidence type="ECO:0000256" key="1">
    <source>
        <dbReference type="ARBA" id="ARBA00023125"/>
    </source>
</evidence>
<dbReference type="EMBL" id="CYTW01000001">
    <property type="protein sequence ID" value="CUJ87617.1"/>
    <property type="molecule type" value="Genomic_DNA"/>
</dbReference>
<dbReference type="PROSITE" id="PS50977">
    <property type="entry name" value="HTH_TETR_2"/>
    <property type="match status" value="1"/>
</dbReference>
<dbReference type="Pfam" id="PF00440">
    <property type="entry name" value="TetR_N"/>
    <property type="match status" value="1"/>
</dbReference>
<sequence>MPKRASPVLHRDDPDKAPLVGHVKVTREDWLNVARDVLVSGGVAEVKVLALGERLQVSRSSFYWYFKSRKHLLEALLDDWEERNTQTIILACEKQTDNITQATCEFFRCFIDPDLFDQGLDFAVREWSRRDGAVRQRIDAADKARVGALTNMFERHDFDPNEAEVRARILYYMQLGYHALEVREPMQERLERLDWYLECFTGVKHAPEDIESYRNFSLSKVADR</sequence>
<keyword evidence="5" id="KW-1185">Reference proteome</keyword>
<accession>A0A0P1I3D3</accession>
<protein>
    <submittedName>
        <fullName evidence="4">Bacterial regulatory proteins, tetR family</fullName>
    </submittedName>
</protein>
<proteinExistence type="predicted"/>
<dbReference type="Proteomes" id="UP000051870">
    <property type="component" value="Unassembled WGS sequence"/>
</dbReference>
<feature type="DNA-binding region" description="H-T-H motif" evidence="2">
    <location>
        <begin position="47"/>
        <end position="66"/>
    </location>
</feature>
<dbReference type="SUPFAM" id="SSF46689">
    <property type="entry name" value="Homeodomain-like"/>
    <property type="match status" value="1"/>
</dbReference>
<gene>
    <name evidence="4" type="ORF">PH7735_00791</name>
</gene>
<evidence type="ECO:0000313" key="4">
    <source>
        <dbReference type="EMBL" id="CUJ87617.1"/>
    </source>
</evidence>